<dbReference type="Proteomes" id="UP000274541">
    <property type="component" value="Unassembled WGS sequence"/>
</dbReference>
<dbReference type="Gene3D" id="2.60.40.200">
    <property type="entry name" value="Superoxide dismutase, copper/zinc binding domain"/>
    <property type="match status" value="1"/>
</dbReference>
<evidence type="ECO:0000256" key="9">
    <source>
        <dbReference type="RuleBase" id="RU000393"/>
    </source>
</evidence>
<dbReference type="CDD" id="cd00305">
    <property type="entry name" value="Cu-Zn_Superoxide_Dismutase"/>
    <property type="match status" value="1"/>
</dbReference>
<evidence type="ECO:0000256" key="6">
    <source>
        <dbReference type="ARBA" id="ARBA00022833"/>
    </source>
</evidence>
<dbReference type="Pfam" id="PF00080">
    <property type="entry name" value="Sod_Cu"/>
    <property type="match status" value="1"/>
</dbReference>
<dbReference type="InterPro" id="IPR018152">
    <property type="entry name" value="SOD_Cu/Zn_BS"/>
</dbReference>
<dbReference type="GO" id="GO:0005507">
    <property type="term" value="F:copper ion binding"/>
    <property type="evidence" value="ECO:0007669"/>
    <property type="project" value="InterPro"/>
</dbReference>
<comment type="subcellular location">
    <subcellularLocation>
        <location evidence="1">Periplasm</location>
    </subcellularLocation>
</comment>
<evidence type="ECO:0000256" key="8">
    <source>
        <dbReference type="ARBA" id="ARBA00023157"/>
    </source>
</evidence>
<protein>
    <recommendedName>
        <fullName evidence="9">Superoxide dismutase [Cu-Zn]</fullName>
        <ecNumber evidence="9">1.15.1.1</ecNumber>
    </recommendedName>
</protein>
<keyword evidence="5" id="KW-0574">Periplasm</keyword>
<dbReference type="SUPFAM" id="SSF49329">
    <property type="entry name" value="Cu,Zn superoxide dismutase-like"/>
    <property type="match status" value="1"/>
</dbReference>
<reference evidence="11 12" key="1">
    <citation type="submission" date="2018-08" db="EMBL/GenBank/DDBJ databases">
        <title>Recombination of ecologically and evolutionarily significant loci maintains genetic cohesion in the Pseudomonas syringae species complex.</title>
        <authorList>
            <person name="Dillon M."/>
            <person name="Thakur S."/>
            <person name="Almeida R.N.D."/>
            <person name="Weir B.S."/>
            <person name="Guttman D.S."/>
        </authorList>
    </citation>
    <scope>NUCLEOTIDE SEQUENCE [LARGE SCALE GENOMIC DNA]</scope>
    <source>
        <strain evidence="11 12">ICMP 4388</strain>
    </source>
</reference>
<sequence>MKNVRAVQPPRCLVPRSIRLSDQGRIEIMKPHLLLGLIGVFSFGVQAASLDVPINLVSADGAPKPIGSVTVSETQYGLLFTPNLKELPAGIHGFHVHENGSCEAGTKDGKKVAALAAGGHFDPAKTGKHLGPYADGHLGDLPALYVAADGTASYPVLAPRLKKLSKVKGHALMVHAGGDNHSDHPAPLGGGGDRAACGVI</sequence>
<comment type="cofactor">
    <cofactor evidence="9">
        <name>Cu cation</name>
        <dbReference type="ChEBI" id="CHEBI:23378"/>
    </cofactor>
    <text evidence="9">Binds 1 copper ion per subunit.</text>
</comment>
<evidence type="ECO:0000256" key="7">
    <source>
        <dbReference type="ARBA" id="ARBA00023008"/>
    </source>
</evidence>
<feature type="domain" description="Superoxide dismutase copper/zinc binding" evidence="10">
    <location>
        <begin position="67"/>
        <end position="200"/>
    </location>
</feature>
<dbReference type="NCBIfam" id="NF007628">
    <property type="entry name" value="PRK10290.1"/>
    <property type="match status" value="1"/>
</dbReference>
<evidence type="ECO:0000256" key="4">
    <source>
        <dbReference type="ARBA" id="ARBA00022729"/>
    </source>
</evidence>
<gene>
    <name evidence="11" type="ORF">ALQ37_02709</name>
</gene>
<evidence type="ECO:0000313" key="11">
    <source>
        <dbReference type="EMBL" id="RMO67562.1"/>
    </source>
</evidence>
<evidence type="ECO:0000256" key="2">
    <source>
        <dbReference type="ARBA" id="ARBA00010457"/>
    </source>
</evidence>
<dbReference type="PANTHER" id="PTHR10003">
    <property type="entry name" value="SUPEROXIDE DISMUTASE CU-ZN -RELATED"/>
    <property type="match status" value="1"/>
</dbReference>
<accession>A0A0Q0DBP3</accession>
<evidence type="ECO:0000256" key="5">
    <source>
        <dbReference type="ARBA" id="ARBA00022764"/>
    </source>
</evidence>
<comment type="catalytic activity">
    <reaction evidence="9">
        <text>2 superoxide + 2 H(+) = H2O2 + O2</text>
        <dbReference type="Rhea" id="RHEA:20696"/>
        <dbReference type="ChEBI" id="CHEBI:15378"/>
        <dbReference type="ChEBI" id="CHEBI:15379"/>
        <dbReference type="ChEBI" id="CHEBI:16240"/>
        <dbReference type="ChEBI" id="CHEBI:18421"/>
        <dbReference type="EC" id="1.15.1.1"/>
    </reaction>
</comment>
<dbReference type="PROSITE" id="PS00087">
    <property type="entry name" value="SOD_CU_ZN_1"/>
    <property type="match status" value="1"/>
</dbReference>
<comment type="function">
    <text evidence="9">Destroys radicals which are normally produced within the cells and which are toxic to biological systems.</text>
</comment>
<dbReference type="GO" id="GO:0042597">
    <property type="term" value="C:periplasmic space"/>
    <property type="evidence" value="ECO:0007669"/>
    <property type="project" value="UniProtKB-SubCell"/>
</dbReference>
<evidence type="ECO:0000313" key="12">
    <source>
        <dbReference type="Proteomes" id="UP000274541"/>
    </source>
</evidence>
<keyword evidence="7 9" id="KW-0186">Copper</keyword>
<organism evidence="11 12">
    <name type="scientific">Pseudomonas syringae pv. aptata</name>
    <dbReference type="NCBI Taxonomy" id="83167"/>
    <lineage>
        <taxon>Bacteria</taxon>
        <taxon>Pseudomonadati</taxon>
        <taxon>Pseudomonadota</taxon>
        <taxon>Gammaproteobacteria</taxon>
        <taxon>Pseudomonadales</taxon>
        <taxon>Pseudomonadaceae</taxon>
        <taxon>Pseudomonas</taxon>
        <taxon>Pseudomonas syringae</taxon>
    </lineage>
</organism>
<keyword evidence="6 9" id="KW-0862">Zinc</keyword>
<dbReference type="EC" id="1.15.1.1" evidence="9"/>
<comment type="caution">
    <text evidence="11">The sequence shown here is derived from an EMBL/GenBank/DDBJ whole genome shotgun (WGS) entry which is preliminary data.</text>
</comment>
<dbReference type="FunFam" id="2.60.40.200:FF:000002">
    <property type="entry name" value="Superoxide dismutase [Cu-Zn]"/>
    <property type="match status" value="1"/>
</dbReference>
<dbReference type="InterPro" id="IPR036423">
    <property type="entry name" value="SOD-like_Cu/Zn_dom_sf"/>
</dbReference>
<keyword evidence="3 9" id="KW-0479">Metal-binding</keyword>
<name>A0A0Q0DBP3_PSEAP</name>
<evidence type="ECO:0000259" key="10">
    <source>
        <dbReference type="Pfam" id="PF00080"/>
    </source>
</evidence>
<comment type="similarity">
    <text evidence="2 9">Belongs to the Cu-Zn superoxide dismutase family.</text>
</comment>
<dbReference type="InterPro" id="IPR001424">
    <property type="entry name" value="SOD_Cu_Zn_dom"/>
</dbReference>
<dbReference type="GO" id="GO:0004784">
    <property type="term" value="F:superoxide dismutase activity"/>
    <property type="evidence" value="ECO:0007669"/>
    <property type="project" value="UniProtKB-EC"/>
</dbReference>
<keyword evidence="4" id="KW-0732">Signal</keyword>
<evidence type="ECO:0000256" key="3">
    <source>
        <dbReference type="ARBA" id="ARBA00022723"/>
    </source>
</evidence>
<evidence type="ECO:0000256" key="1">
    <source>
        <dbReference type="ARBA" id="ARBA00004418"/>
    </source>
</evidence>
<comment type="cofactor">
    <cofactor evidence="9">
        <name>Zn(2+)</name>
        <dbReference type="ChEBI" id="CHEBI:29105"/>
    </cofactor>
    <text evidence="9">Binds 1 zinc ion per subunit.</text>
</comment>
<proteinExistence type="inferred from homology"/>
<dbReference type="PROSITE" id="PS00332">
    <property type="entry name" value="SOD_CU_ZN_2"/>
    <property type="match status" value="1"/>
</dbReference>
<dbReference type="AlphaFoldDB" id="A0A0Q0DBP3"/>
<dbReference type="InterPro" id="IPR024134">
    <property type="entry name" value="SOD_Cu/Zn_/chaperone"/>
</dbReference>
<keyword evidence="8" id="KW-1015">Disulfide bond</keyword>
<keyword evidence="9" id="KW-0560">Oxidoreductase</keyword>
<dbReference type="EMBL" id="RBPX01000117">
    <property type="protein sequence ID" value="RMO67562.1"/>
    <property type="molecule type" value="Genomic_DNA"/>
</dbReference>